<gene>
    <name evidence="2" type="ORF">J6I44_15865</name>
</gene>
<dbReference type="SUPFAM" id="SSF160443">
    <property type="entry name" value="SMR domain-like"/>
    <property type="match status" value="1"/>
</dbReference>
<name>A0ABT3PR51_9BACT</name>
<dbReference type="Gene3D" id="3.30.1370.110">
    <property type="match status" value="1"/>
</dbReference>
<dbReference type="PROSITE" id="PS50828">
    <property type="entry name" value="SMR"/>
    <property type="match status" value="1"/>
</dbReference>
<dbReference type="InterPro" id="IPR002625">
    <property type="entry name" value="Smr_dom"/>
</dbReference>
<evidence type="ECO:0000313" key="2">
    <source>
        <dbReference type="EMBL" id="MCW9708343.1"/>
    </source>
</evidence>
<dbReference type="Proteomes" id="UP001207918">
    <property type="component" value="Unassembled WGS sequence"/>
</dbReference>
<feature type="domain" description="Smr" evidence="1">
    <location>
        <begin position="16"/>
        <end position="90"/>
    </location>
</feature>
<dbReference type="EMBL" id="JAGGJA010000012">
    <property type="protein sequence ID" value="MCW9708343.1"/>
    <property type="molecule type" value="Genomic_DNA"/>
</dbReference>
<dbReference type="Pfam" id="PF01713">
    <property type="entry name" value="Smr"/>
    <property type="match status" value="1"/>
</dbReference>
<dbReference type="RefSeq" id="WP_265767128.1">
    <property type="nucleotide sequence ID" value="NZ_JAGGJA010000012.1"/>
</dbReference>
<keyword evidence="3" id="KW-1185">Reference proteome</keyword>
<protein>
    <submittedName>
        <fullName evidence="2">Smr/MutS family protein</fullName>
    </submittedName>
</protein>
<organism evidence="2 3">
    <name type="scientific">Fodinibius salsisoli</name>
    <dbReference type="NCBI Taxonomy" id="2820877"/>
    <lineage>
        <taxon>Bacteria</taxon>
        <taxon>Pseudomonadati</taxon>
        <taxon>Balneolota</taxon>
        <taxon>Balneolia</taxon>
        <taxon>Balneolales</taxon>
        <taxon>Balneolaceae</taxon>
        <taxon>Fodinibius</taxon>
    </lineage>
</organism>
<reference evidence="2 3" key="1">
    <citation type="submission" date="2021-03" db="EMBL/GenBank/DDBJ databases">
        <title>Aliifodinibius sp. nov., a new bacterium isolated from saline soil.</title>
        <authorList>
            <person name="Galisteo C."/>
            <person name="De La Haba R."/>
            <person name="Sanchez-Porro C."/>
            <person name="Ventosa A."/>
        </authorList>
    </citation>
    <scope>NUCLEOTIDE SEQUENCE [LARGE SCALE GENOMIC DNA]</scope>
    <source>
        <strain evidence="2 3">1BSP15-2V2</strain>
    </source>
</reference>
<sequence length="95" mass="10716">MTDEPNPQELPIDGTLDLHTFRPQDLGDLIPDYIDACREQDISQIRIIHGKGTGNLRRSVHALLDRNPYVESYSLAHDHSGWGATVAVLNIKEKR</sequence>
<dbReference type="InterPro" id="IPR036063">
    <property type="entry name" value="Smr_dom_sf"/>
</dbReference>
<evidence type="ECO:0000313" key="3">
    <source>
        <dbReference type="Proteomes" id="UP001207918"/>
    </source>
</evidence>
<evidence type="ECO:0000259" key="1">
    <source>
        <dbReference type="PROSITE" id="PS50828"/>
    </source>
</evidence>
<dbReference type="SMART" id="SM00463">
    <property type="entry name" value="SMR"/>
    <property type="match status" value="1"/>
</dbReference>
<comment type="caution">
    <text evidence="2">The sequence shown here is derived from an EMBL/GenBank/DDBJ whole genome shotgun (WGS) entry which is preliminary data.</text>
</comment>
<proteinExistence type="predicted"/>
<accession>A0ABT3PR51</accession>